<keyword evidence="4" id="KW-1185">Reference proteome</keyword>
<proteinExistence type="predicted"/>
<organism evidence="3 4">
    <name type="scientific">Helianthus annuus</name>
    <name type="common">Common sunflower</name>
    <dbReference type="NCBI Taxonomy" id="4232"/>
    <lineage>
        <taxon>Eukaryota</taxon>
        <taxon>Viridiplantae</taxon>
        <taxon>Streptophyta</taxon>
        <taxon>Embryophyta</taxon>
        <taxon>Tracheophyta</taxon>
        <taxon>Spermatophyta</taxon>
        <taxon>Magnoliopsida</taxon>
        <taxon>eudicotyledons</taxon>
        <taxon>Gunneridae</taxon>
        <taxon>Pentapetalae</taxon>
        <taxon>asterids</taxon>
        <taxon>campanulids</taxon>
        <taxon>Asterales</taxon>
        <taxon>Asteraceae</taxon>
        <taxon>Asteroideae</taxon>
        <taxon>Heliantheae alliance</taxon>
        <taxon>Heliantheae</taxon>
        <taxon>Helianthus</taxon>
    </lineage>
</organism>
<dbReference type="AlphaFoldDB" id="A0A251RPH1"/>
<name>A0A251RPH1_HELAN</name>
<feature type="chain" id="PRO_5041059354" evidence="1">
    <location>
        <begin position="28"/>
        <end position="82"/>
    </location>
</feature>
<dbReference type="Gramene" id="mRNA:HanXRQr2_Chr17g0802081">
    <property type="protein sequence ID" value="mRNA:HanXRQr2_Chr17g0802081"/>
    <property type="gene ID" value="HanXRQr2_Chr17g0802081"/>
</dbReference>
<protein>
    <submittedName>
        <fullName evidence="3">Uncharacterized protein</fullName>
    </submittedName>
</protein>
<dbReference type="Proteomes" id="UP000215914">
    <property type="component" value="Chromosome 17"/>
</dbReference>
<evidence type="ECO:0000313" key="4">
    <source>
        <dbReference type="Proteomes" id="UP000215914"/>
    </source>
</evidence>
<sequence length="82" mass="9405">MARLMKSHVRVFCISFLLVFVCYWCEKNEHQHTQAFGVPSPPKDCTPHCFESQNTNMWICCDKTHGSKASCEVVCKTKKSCC</sequence>
<evidence type="ECO:0000313" key="2">
    <source>
        <dbReference type="EMBL" id="KAF5755373.1"/>
    </source>
</evidence>
<feature type="signal peptide" evidence="1">
    <location>
        <begin position="1"/>
        <end position="27"/>
    </location>
</feature>
<reference evidence="3" key="2">
    <citation type="submission" date="2017-02" db="EMBL/GenBank/DDBJ databases">
        <title>Sunflower complete genome.</title>
        <authorList>
            <person name="Langlade N."/>
            <person name="Munos S."/>
        </authorList>
    </citation>
    <scope>NUCLEOTIDE SEQUENCE [LARGE SCALE GENOMIC DNA]</scope>
    <source>
        <tissue evidence="3">Leaves</tissue>
    </source>
</reference>
<evidence type="ECO:0000313" key="3">
    <source>
        <dbReference type="EMBL" id="OTF86403.1"/>
    </source>
</evidence>
<dbReference type="EMBL" id="MNCJ02000332">
    <property type="protein sequence ID" value="KAF5755373.1"/>
    <property type="molecule type" value="Genomic_DNA"/>
</dbReference>
<reference evidence="2" key="3">
    <citation type="submission" date="2020-06" db="EMBL/GenBank/DDBJ databases">
        <title>Helianthus annuus Genome sequencing and assembly Release 2.</title>
        <authorList>
            <person name="Gouzy J."/>
            <person name="Langlade N."/>
            <person name="Munos S."/>
        </authorList>
    </citation>
    <scope>NUCLEOTIDE SEQUENCE</scope>
    <source>
        <tissue evidence="2">Leaves</tissue>
    </source>
</reference>
<reference evidence="2 4" key="1">
    <citation type="journal article" date="2017" name="Nature">
        <title>The sunflower genome provides insights into oil metabolism, flowering and Asterid evolution.</title>
        <authorList>
            <person name="Badouin H."/>
            <person name="Gouzy J."/>
            <person name="Grassa C.J."/>
            <person name="Murat F."/>
            <person name="Staton S.E."/>
            <person name="Cottret L."/>
            <person name="Lelandais-Briere C."/>
            <person name="Owens G.L."/>
            <person name="Carrere S."/>
            <person name="Mayjonade B."/>
            <person name="Legrand L."/>
            <person name="Gill N."/>
            <person name="Kane N.C."/>
            <person name="Bowers J.E."/>
            <person name="Hubner S."/>
            <person name="Bellec A."/>
            <person name="Berard A."/>
            <person name="Berges H."/>
            <person name="Blanchet N."/>
            <person name="Boniface M.C."/>
            <person name="Brunel D."/>
            <person name="Catrice O."/>
            <person name="Chaidir N."/>
            <person name="Claudel C."/>
            <person name="Donnadieu C."/>
            <person name="Faraut T."/>
            <person name="Fievet G."/>
            <person name="Helmstetter N."/>
            <person name="King M."/>
            <person name="Knapp S.J."/>
            <person name="Lai Z."/>
            <person name="Le Paslier M.C."/>
            <person name="Lippi Y."/>
            <person name="Lorenzon L."/>
            <person name="Mandel J.R."/>
            <person name="Marage G."/>
            <person name="Marchand G."/>
            <person name="Marquand E."/>
            <person name="Bret-Mestries E."/>
            <person name="Morien E."/>
            <person name="Nambeesan S."/>
            <person name="Nguyen T."/>
            <person name="Pegot-Espagnet P."/>
            <person name="Pouilly N."/>
            <person name="Raftis F."/>
            <person name="Sallet E."/>
            <person name="Schiex T."/>
            <person name="Thomas J."/>
            <person name="Vandecasteele C."/>
            <person name="Vares D."/>
            <person name="Vear F."/>
            <person name="Vautrin S."/>
            <person name="Crespi M."/>
            <person name="Mangin B."/>
            <person name="Burke J.M."/>
            <person name="Salse J."/>
            <person name="Munos S."/>
            <person name="Vincourt P."/>
            <person name="Rieseberg L.H."/>
            <person name="Langlade N.B."/>
        </authorList>
    </citation>
    <scope>NUCLEOTIDE SEQUENCE [LARGE SCALE GENOMIC DNA]</scope>
    <source>
        <strain evidence="4">cv. SF193</strain>
        <tissue evidence="2">Leaves</tissue>
    </source>
</reference>
<gene>
    <name evidence="3" type="ORF">HannXRQ_Chr17g0550421</name>
    <name evidence="2" type="ORF">HanXRQr2_Chr17g0802081</name>
</gene>
<dbReference type="EMBL" id="CM007906">
    <property type="protein sequence ID" value="OTF86403.1"/>
    <property type="molecule type" value="Genomic_DNA"/>
</dbReference>
<accession>A0A251RPH1</accession>
<dbReference type="InParanoid" id="A0A251RPH1"/>
<evidence type="ECO:0000256" key="1">
    <source>
        <dbReference type="SAM" id="SignalP"/>
    </source>
</evidence>
<keyword evidence="1" id="KW-0732">Signal</keyword>